<keyword evidence="6" id="KW-0145">Chemotaxis</keyword>
<dbReference type="PRINTS" id="PR00437">
    <property type="entry name" value="SMALLCYTKCXC"/>
</dbReference>
<dbReference type="InterPro" id="IPR039809">
    <property type="entry name" value="Chemokine_b/g/d"/>
</dbReference>
<evidence type="ECO:0000256" key="5">
    <source>
        <dbReference type="ARBA" id="ARBA00023157"/>
    </source>
</evidence>
<dbReference type="SMART" id="SM00199">
    <property type="entry name" value="SCY"/>
    <property type="match status" value="1"/>
</dbReference>
<keyword evidence="6" id="KW-0732">Signal</keyword>
<dbReference type="GO" id="GO:0008009">
    <property type="term" value="F:chemokine activity"/>
    <property type="evidence" value="ECO:0007669"/>
    <property type="project" value="InterPro"/>
</dbReference>
<proteinExistence type="inferred from homology"/>
<feature type="domain" description="Chemokine interleukin-8-like" evidence="7">
    <location>
        <begin position="28"/>
        <end position="89"/>
    </location>
</feature>
<sequence>MMMMQKPLLLLAALTLCCCITSLHAYRKRGCHCIQTTHNQVPRKCIRKIEVIPVSGQCRQTEILITRRNGHRVCVDPEEKWVLELLTKLYSENETSSRTNVSTNASSKLDA</sequence>
<evidence type="ECO:0000256" key="2">
    <source>
        <dbReference type="ARBA" id="ARBA00010665"/>
    </source>
</evidence>
<feature type="signal peptide" evidence="6">
    <location>
        <begin position="1"/>
        <end position="25"/>
    </location>
</feature>
<dbReference type="EMBL" id="CADEAL010000091">
    <property type="protein sequence ID" value="CAB1414163.1"/>
    <property type="molecule type" value="Genomic_DNA"/>
</dbReference>
<evidence type="ECO:0000256" key="6">
    <source>
        <dbReference type="RuleBase" id="RU361149"/>
    </source>
</evidence>
<comment type="caution">
    <text evidence="8">The sequence shown here is derived from an EMBL/GenBank/DDBJ whole genome shotgun (WGS) entry which is preliminary data.</text>
</comment>
<accession>A0A9N7TM40</accession>
<dbReference type="GO" id="GO:0006952">
    <property type="term" value="P:defense response"/>
    <property type="evidence" value="ECO:0007669"/>
    <property type="project" value="InterPro"/>
</dbReference>
<dbReference type="PANTHER" id="PTHR12015">
    <property type="entry name" value="SMALL INDUCIBLE CYTOKINE A"/>
    <property type="match status" value="1"/>
</dbReference>
<evidence type="ECO:0000313" key="9">
    <source>
        <dbReference type="Proteomes" id="UP001153269"/>
    </source>
</evidence>
<comment type="subcellular location">
    <subcellularLocation>
        <location evidence="1 6">Secreted</location>
    </subcellularLocation>
</comment>
<keyword evidence="4 6" id="KW-0964">Secreted</keyword>
<dbReference type="InterPro" id="IPR036048">
    <property type="entry name" value="Interleukin_8-like_sf"/>
</dbReference>
<keyword evidence="9" id="KW-1185">Reference proteome</keyword>
<dbReference type="Gene3D" id="2.40.50.40">
    <property type="match status" value="1"/>
</dbReference>
<evidence type="ECO:0000256" key="4">
    <source>
        <dbReference type="ARBA" id="ARBA00022525"/>
    </source>
</evidence>
<dbReference type="InterPro" id="IPR018048">
    <property type="entry name" value="Chemokine_CXC_CS"/>
</dbReference>
<dbReference type="GO" id="GO:0005615">
    <property type="term" value="C:extracellular space"/>
    <property type="evidence" value="ECO:0007669"/>
    <property type="project" value="UniProtKB-UniRule"/>
</dbReference>
<evidence type="ECO:0000256" key="1">
    <source>
        <dbReference type="ARBA" id="ARBA00004613"/>
    </source>
</evidence>
<dbReference type="PANTHER" id="PTHR12015:SF203">
    <property type="entry name" value="CHEMOKINE INTERLEUKIN-8-LIKE DOMAIN-CONTAINING PROTEIN"/>
    <property type="match status" value="1"/>
</dbReference>
<dbReference type="PROSITE" id="PS00471">
    <property type="entry name" value="SMALL_CYTOKINES_CXC"/>
    <property type="match status" value="1"/>
</dbReference>
<dbReference type="InterPro" id="IPR001089">
    <property type="entry name" value="Chemokine_CXC"/>
</dbReference>
<keyword evidence="3 6" id="KW-0202">Cytokine</keyword>
<dbReference type="InterPro" id="IPR001811">
    <property type="entry name" value="Chemokine_IL8-like_dom"/>
</dbReference>
<evidence type="ECO:0000256" key="3">
    <source>
        <dbReference type="ARBA" id="ARBA00022514"/>
    </source>
</evidence>
<dbReference type="Proteomes" id="UP001153269">
    <property type="component" value="Unassembled WGS sequence"/>
</dbReference>
<dbReference type="InterPro" id="IPR033899">
    <property type="entry name" value="CXC_Chemokine_domain"/>
</dbReference>
<gene>
    <name evidence="8" type="ORF">PLEPLA_LOCUS1868</name>
</gene>
<evidence type="ECO:0000259" key="7">
    <source>
        <dbReference type="SMART" id="SM00199"/>
    </source>
</evidence>
<organism evidence="8 9">
    <name type="scientific">Pleuronectes platessa</name>
    <name type="common">European plaice</name>
    <dbReference type="NCBI Taxonomy" id="8262"/>
    <lineage>
        <taxon>Eukaryota</taxon>
        <taxon>Metazoa</taxon>
        <taxon>Chordata</taxon>
        <taxon>Craniata</taxon>
        <taxon>Vertebrata</taxon>
        <taxon>Euteleostomi</taxon>
        <taxon>Actinopterygii</taxon>
        <taxon>Neopterygii</taxon>
        <taxon>Teleostei</taxon>
        <taxon>Neoteleostei</taxon>
        <taxon>Acanthomorphata</taxon>
        <taxon>Carangaria</taxon>
        <taxon>Pleuronectiformes</taxon>
        <taxon>Pleuronectoidei</taxon>
        <taxon>Pleuronectidae</taxon>
        <taxon>Pleuronectes</taxon>
    </lineage>
</organism>
<dbReference type="CDD" id="cd00273">
    <property type="entry name" value="Chemokine_CXC"/>
    <property type="match status" value="1"/>
</dbReference>
<feature type="chain" id="PRO_5040542976" description="C-X-C motif chemokine" evidence="6">
    <location>
        <begin position="26"/>
        <end position="111"/>
    </location>
</feature>
<reference evidence="8" key="1">
    <citation type="submission" date="2020-03" db="EMBL/GenBank/DDBJ databases">
        <authorList>
            <person name="Weist P."/>
        </authorList>
    </citation>
    <scope>NUCLEOTIDE SEQUENCE</scope>
</reference>
<dbReference type="Pfam" id="PF00048">
    <property type="entry name" value="IL8"/>
    <property type="match status" value="1"/>
</dbReference>
<dbReference type="AlphaFoldDB" id="A0A9N7TM40"/>
<keyword evidence="5" id="KW-1015">Disulfide bond</keyword>
<evidence type="ECO:0000313" key="8">
    <source>
        <dbReference type="EMBL" id="CAB1414163.1"/>
    </source>
</evidence>
<protein>
    <recommendedName>
        <fullName evidence="6">C-X-C motif chemokine</fullName>
    </recommendedName>
</protein>
<dbReference type="SUPFAM" id="SSF54117">
    <property type="entry name" value="Interleukin 8-like chemokines"/>
    <property type="match status" value="1"/>
</dbReference>
<name>A0A9N7TM40_PLEPL</name>
<comment type="similarity">
    <text evidence="2 6">Belongs to the intercrine alpha (chemokine CxC) family.</text>
</comment>
<dbReference type="GO" id="GO:0006955">
    <property type="term" value="P:immune response"/>
    <property type="evidence" value="ECO:0007669"/>
    <property type="project" value="InterPro"/>
</dbReference>